<keyword evidence="1" id="KW-0479">Metal-binding</keyword>
<dbReference type="AlphaFoldDB" id="A0A443HUK7"/>
<evidence type="ECO:0000256" key="5">
    <source>
        <dbReference type="ARBA" id="ARBA00023242"/>
    </source>
</evidence>
<dbReference type="Pfam" id="PF00172">
    <property type="entry name" value="Zn_clus"/>
    <property type="match status" value="1"/>
</dbReference>
<protein>
    <submittedName>
        <fullName evidence="8">C6 transcription factor</fullName>
    </submittedName>
</protein>
<name>A0A443HUK7_BYSSP</name>
<dbReference type="PANTHER" id="PTHR47256">
    <property type="entry name" value="ZN(II)2CYS6 TRANSCRIPTION FACTOR (EUROFUNG)-RELATED"/>
    <property type="match status" value="1"/>
</dbReference>
<evidence type="ECO:0000256" key="6">
    <source>
        <dbReference type="SAM" id="MobiDB-lite"/>
    </source>
</evidence>
<dbReference type="CDD" id="cd12148">
    <property type="entry name" value="fungal_TF_MHR"/>
    <property type="match status" value="1"/>
</dbReference>
<dbReference type="STRING" id="264951.A0A443HUK7"/>
<dbReference type="RefSeq" id="XP_028485150.1">
    <property type="nucleotide sequence ID" value="XM_028632839.1"/>
</dbReference>
<keyword evidence="3" id="KW-0238">DNA-binding</keyword>
<evidence type="ECO:0000256" key="1">
    <source>
        <dbReference type="ARBA" id="ARBA00022723"/>
    </source>
</evidence>
<reference evidence="8 9" key="1">
    <citation type="journal article" date="2018" name="Front. Microbiol.">
        <title>Genomic and genetic insights into a cosmopolitan fungus, Paecilomyces variotii (Eurotiales).</title>
        <authorList>
            <person name="Urquhart A.S."/>
            <person name="Mondo S.J."/>
            <person name="Makela M.R."/>
            <person name="Hane J.K."/>
            <person name="Wiebenga A."/>
            <person name="He G."/>
            <person name="Mihaltcheva S."/>
            <person name="Pangilinan J."/>
            <person name="Lipzen A."/>
            <person name="Barry K."/>
            <person name="de Vries R.P."/>
            <person name="Grigoriev I.V."/>
            <person name="Idnurm A."/>
        </authorList>
    </citation>
    <scope>NUCLEOTIDE SEQUENCE [LARGE SCALE GENOMIC DNA]</scope>
    <source>
        <strain evidence="8 9">CBS 101075</strain>
    </source>
</reference>
<dbReference type="GO" id="GO:0003677">
    <property type="term" value="F:DNA binding"/>
    <property type="evidence" value="ECO:0007669"/>
    <property type="project" value="UniProtKB-KW"/>
</dbReference>
<feature type="region of interest" description="Disordered" evidence="6">
    <location>
        <begin position="1"/>
        <end position="34"/>
    </location>
</feature>
<dbReference type="PANTHER" id="PTHR47256:SF10">
    <property type="entry name" value="ZN(II)2CYS6 TRANSCRIPTION FACTOR (EUROFUNG)"/>
    <property type="match status" value="1"/>
</dbReference>
<dbReference type="InterPro" id="IPR053187">
    <property type="entry name" value="Notoamide_regulator"/>
</dbReference>
<sequence>MGDPKRSLPTLAPGPRTEVSSSAASASRPKKNSTACLACKQAKRKCSGRPSPCKACEGAHSECIFDETLDLRRKIAVKRTKDELEYYKELLYSLIESLRSSEPSQVAQLLDLIRSNAPLNEIAAAISENIRQLRDKGHSDPQVPAGLEEAVAHVNQMQRLSSESYSRRKFVTLQDLCDVPLFEVPAKPWTDVTDDSHFVSHLASLYFTWSHPSCQFIDQELFLAHMMAGDLNSRFCSPFLVNSLLAVACMYSDFEQALAVPGDASSRGQHFHAEAERLWKEEDGKVSLTNLQGVILMVSTLNLWGKDKLCWLMLRQAVQMAQDLELLQASELSSDIWQGPRSKSMEQSSALTACGLFILNAQMTLASSRQAAMKAPTSRPYTREQLDDNLTWTPYPRSTQIDYAKKPALLRYILIELSDLSEILVDMQDWLFNRDASIITDVCWNTAMAFYSRLQKWHSRLPTILDVGYCPVPQVLVLQMQYHEIVMALFGDLVGRKELEEMLQPSQIQYAKEVRIKSAREIGRCSRIERQSYGLDQAPGSMLRPVCAGLVTLLRDLGNAESRDAFVELSRFLAAFSRRAQLAQIMIRMLEDSAKAARVKIPAEAATILKSPNMEAWRGQDLQGSSST</sequence>
<dbReference type="Proteomes" id="UP000283841">
    <property type="component" value="Unassembled WGS sequence"/>
</dbReference>
<comment type="caution">
    <text evidence="8">The sequence shown here is derived from an EMBL/GenBank/DDBJ whole genome shotgun (WGS) entry which is preliminary data.</text>
</comment>
<keyword evidence="5" id="KW-0539">Nucleus</keyword>
<evidence type="ECO:0000256" key="4">
    <source>
        <dbReference type="ARBA" id="ARBA00023163"/>
    </source>
</evidence>
<dbReference type="GO" id="GO:0008270">
    <property type="term" value="F:zinc ion binding"/>
    <property type="evidence" value="ECO:0007669"/>
    <property type="project" value="InterPro"/>
</dbReference>
<dbReference type="SMART" id="SM00066">
    <property type="entry name" value="GAL4"/>
    <property type="match status" value="1"/>
</dbReference>
<dbReference type="Pfam" id="PF04082">
    <property type="entry name" value="Fungal_trans"/>
    <property type="match status" value="1"/>
</dbReference>
<proteinExistence type="predicted"/>
<feature type="domain" description="Zn(2)-C6 fungal-type" evidence="7">
    <location>
        <begin position="35"/>
        <end position="65"/>
    </location>
</feature>
<evidence type="ECO:0000313" key="8">
    <source>
        <dbReference type="EMBL" id="RWQ95505.1"/>
    </source>
</evidence>
<evidence type="ECO:0000256" key="2">
    <source>
        <dbReference type="ARBA" id="ARBA00023015"/>
    </source>
</evidence>
<dbReference type="GO" id="GO:0006351">
    <property type="term" value="P:DNA-templated transcription"/>
    <property type="evidence" value="ECO:0007669"/>
    <property type="project" value="InterPro"/>
</dbReference>
<gene>
    <name evidence="8" type="ORF">C8Q69DRAFT_506849</name>
</gene>
<dbReference type="InterPro" id="IPR007219">
    <property type="entry name" value="XnlR_reg_dom"/>
</dbReference>
<keyword evidence="9" id="KW-1185">Reference proteome</keyword>
<dbReference type="CDD" id="cd00067">
    <property type="entry name" value="GAL4"/>
    <property type="match status" value="1"/>
</dbReference>
<dbReference type="PROSITE" id="PS00463">
    <property type="entry name" value="ZN2_CY6_FUNGAL_1"/>
    <property type="match status" value="1"/>
</dbReference>
<dbReference type="PROSITE" id="PS50048">
    <property type="entry name" value="ZN2_CY6_FUNGAL_2"/>
    <property type="match status" value="1"/>
</dbReference>
<evidence type="ECO:0000259" key="7">
    <source>
        <dbReference type="PROSITE" id="PS50048"/>
    </source>
</evidence>
<accession>A0A443HUK7</accession>
<dbReference type="EMBL" id="RCNU01000005">
    <property type="protein sequence ID" value="RWQ95505.1"/>
    <property type="molecule type" value="Genomic_DNA"/>
</dbReference>
<dbReference type="InterPro" id="IPR001138">
    <property type="entry name" value="Zn2Cys6_DnaBD"/>
</dbReference>
<dbReference type="GeneID" id="39602116"/>
<evidence type="ECO:0000256" key="3">
    <source>
        <dbReference type="ARBA" id="ARBA00023125"/>
    </source>
</evidence>
<dbReference type="Gene3D" id="4.10.240.10">
    <property type="entry name" value="Zn(2)-C6 fungal-type DNA-binding domain"/>
    <property type="match status" value="1"/>
</dbReference>
<dbReference type="VEuPathDB" id="FungiDB:C8Q69DRAFT_506849"/>
<organism evidence="8 9">
    <name type="scientific">Byssochlamys spectabilis</name>
    <name type="common">Paecilomyces variotii</name>
    <dbReference type="NCBI Taxonomy" id="264951"/>
    <lineage>
        <taxon>Eukaryota</taxon>
        <taxon>Fungi</taxon>
        <taxon>Dikarya</taxon>
        <taxon>Ascomycota</taxon>
        <taxon>Pezizomycotina</taxon>
        <taxon>Eurotiomycetes</taxon>
        <taxon>Eurotiomycetidae</taxon>
        <taxon>Eurotiales</taxon>
        <taxon>Thermoascaceae</taxon>
        <taxon>Paecilomyces</taxon>
    </lineage>
</organism>
<evidence type="ECO:0000313" key="9">
    <source>
        <dbReference type="Proteomes" id="UP000283841"/>
    </source>
</evidence>
<dbReference type="SUPFAM" id="SSF57701">
    <property type="entry name" value="Zn2/Cys6 DNA-binding domain"/>
    <property type="match status" value="1"/>
</dbReference>
<keyword evidence="2" id="KW-0805">Transcription regulation</keyword>
<dbReference type="GO" id="GO:0000981">
    <property type="term" value="F:DNA-binding transcription factor activity, RNA polymerase II-specific"/>
    <property type="evidence" value="ECO:0007669"/>
    <property type="project" value="InterPro"/>
</dbReference>
<keyword evidence="4" id="KW-0804">Transcription</keyword>
<dbReference type="InterPro" id="IPR036864">
    <property type="entry name" value="Zn2-C6_fun-type_DNA-bd_sf"/>
</dbReference>